<evidence type="ECO:0000313" key="3">
    <source>
        <dbReference type="Proteomes" id="UP001253595"/>
    </source>
</evidence>
<dbReference type="Gene3D" id="1.50.10.20">
    <property type="match status" value="1"/>
</dbReference>
<dbReference type="SUPFAM" id="SSF81853">
    <property type="entry name" value="Family 10 polysaccharide lyase"/>
    <property type="match status" value="1"/>
</dbReference>
<dbReference type="InterPro" id="IPR012669">
    <property type="entry name" value="Pectate_lyase"/>
</dbReference>
<feature type="chain" id="PRO_5047493932" evidence="1">
    <location>
        <begin position="23"/>
        <end position="401"/>
    </location>
</feature>
<dbReference type="GO" id="GO:0016829">
    <property type="term" value="F:lyase activity"/>
    <property type="evidence" value="ECO:0007669"/>
    <property type="project" value="UniProtKB-KW"/>
</dbReference>
<comment type="caution">
    <text evidence="2">The sequence shown here is derived from an EMBL/GenBank/DDBJ whole genome shotgun (WGS) entry which is preliminary data.</text>
</comment>
<accession>A0ABU1USU3</accession>
<dbReference type="Proteomes" id="UP001253595">
    <property type="component" value="Unassembled WGS sequence"/>
</dbReference>
<protein>
    <submittedName>
        <fullName evidence="2">PelA/Pel-15E family pectate lyase</fullName>
    </submittedName>
</protein>
<dbReference type="RefSeq" id="WP_310067541.1">
    <property type="nucleotide sequence ID" value="NZ_JAVDVX010000001.1"/>
</dbReference>
<dbReference type="NCBIfam" id="TIGR02474">
    <property type="entry name" value="pec_lyase"/>
    <property type="match status" value="1"/>
</dbReference>
<organism evidence="2 3">
    <name type="scientific">Cellvibrio fibrivorans</name>
    <dbReference type="NCBI Taxonomy" id="126350"/>
    <lineage>
        <taxon>Bacteria</taxon>
        <taxon>Pseudomonadati</taxon>
        <taxon>Pseudomonadota</taxon>
        <taxon>Gammaproteobacteria</taxon>
        <taxon>Cellvibrionales</taxon>
        <taxon>Cellvibrionaceae</taxon>
        <taxon>Cellvibrio</taxon>
    </lineage>
</organism>
<evidence type="ECO:0000313" key="2">
    <source>
        <dbReference type="EMBL" id="MDR7088207.1"/>
    </source>
</evidence>
<keyword evidence="3" id="KW-1185">Reference proteome</keyword>
<sequence length="401" mass="45103">MLTKPSLFIVLLGSFFAGPLHADTPVTNAAAQTQQTAGDEAAWQTYLATSEKLRQIDQDFLKAELKKLGQKKPSLPEYTKEFGFDVKQAPDWFKSNEGKRVMDVILSFQTPSGGWSKRTDMSKAPRQPGQAFGVEKGYIPTFDNGATSTQIRLLAQAYQATGDARYVNTFNKGLDFILTAQYPNGGWPQNYPLVGEYHDHITYNDALMRDLMALLHDVAQAKNAFAFVSQEQQQAAQASLKRALDCVLKTQVIANGTLTIWGAQHDAKTLKPAKARAYEMISLTSSESVWMLDFLMELKNPSAEIIKSVHAAAAWYEQNKILGKTWTRGDAQLKDDKNALPLWARFYEIGTNKPLFGDRDDSVHYTLEKVSEERRLGYAWYTTSPNQILKKYTDWAKKHPQ</sequence>
<feature type="signal peptide" evidence="1">
    <location>
        <begin position="1"/>
        <end position="22"/>
    </location>
</feature>
<dbReference type="EMBL" id="JAVDVX010000001">
    <property type="protein sequence ID" value="MDR7088207.1"/>
    <property type="molecule type" value="Genomic_DNA"/>
</dbReference>
<keyword evidence="2" id="KW-0456">Lyase</keyword>
<dbReference type="Pfam" id="PF09492">
    <property type="entry name" value="Pec_lyase"/>
    <property type="match status" value="1"/>
</dbReference>
<keyword evidence="1" id="KW-0732">Signal</keyword>
<name>A0ABU1USU3_9GAMM</name>
<evidence type="ECO:0000256" key="1">
    <source>
        <dbReference type="SAM" id="SignalP"/>
    </source>
</evidence>
<proteinExistence type="predicted"/>
<reference evidence="2 3" key="1">
    <citation type="submission" date="2023-07" db="EMBL/GenBank/DDBJ databases">
        <title>Sorghum-associated microbial communities from plants grown in Nebraska, USA.</title>
        <authorList>
            <person name="Schachtman D."/>
        </authorList>
    </citation>
    <scope>NUCLEOTIDE SEQUENCE [LARGE SCALE GENOMIC DNA]</scope>
    <source>
        <strain evidence="2 3">BE190</strain>
    </source>
</reference>
<gene>
    <name evidence="2" type="ORF">J2X05_000210</name>
</gene>